<dbReference type="RefSeq" id="WP_394394517.1">
    <property type="nucleotide sequence ID" value="NZ_JBIGHW010000001.1"/>
</dbReference>
<keyword evidence="2" id="KW-1133">Transmembrane helix</keyword>
<keyword evidence="2" id="KW-0472">Membrane</keyword>
<keyword evidence="2" id="KW-0812">Transmembrane</keyword>
<gene>
    <name evidence="3" type="ORF">ACG0Z3_00805</name>
</gene>
<organism evidence="3 4">
    <name type="scientific">Pelomonas margarita</name>
    <dbReference type="NCBI Taxonomy" id="3299031"/>
    <lineage>
        <taxon>Bacteria</taxon>
        <taxon>Pseudomonadati</taxon>
        <taxon>Pseudomonadota</taxon>
        <taxon>Betaproteobacteria</taxon>
        <taxon>Burkholderiales</taxon>
        <taxon>Sphaerotilaceae</taxon>
        <taxon>Roseateles</taxon>
    </lineage>
</organism>
<proteinExistence type="predicted"/>
<evidence type="ECO:0000313" key="3">
    <source>
        <dbReference type="EMBL" id="MFG6439212.1"/>
    </source>
</evidence>
<comment type="caution">
    <text evidence="3">The sequence shown here is derived from an EMBL/GenBank/DDBJ whole genome shotgun (WGS) entry which is preliminary data.</text>
</comment>
<name>A0ABW7FEQ7_9BURK</name>
<reference evidence="3 4" key="1">
    <citation type="submission" date="2024-08" db="EMBL/GenBank/DDBJ databases">
        <authorList>
            <person name="Lu H."/>
        </authorList>
    </citation>
    <scope>NUCLEOTIDE SEQUENCE [LARGE SCALE GENOMIC DNA]</scope>
    <source>
        <strain evidence="3 4">LKC17W</strain>
    </source>
</reference>
<feature type="transmembrane region" description="Helical" evidence="2">
    <location>
        <begin position="14"/>
        <end position="37"/>
    </location>
</feature>
<feature type="region of interest" description="Disordered" evidence="1">
    <location>
        <begin position="50"/>
        <end position="88"/>
    </location>
</feature>
<accession>A0ABW7FEQ7</accession>
<evidence type="ECO:0000313" key="4">
    <source>
        <dbReference type="Proteomes" id="UP001606301"/>
    </source>
</evidence>
<sequence>MSASNSASAWREPMVWLVAGGPAAVVVASFITLALAIRHPDPPLQLHVTAPAAAEGSDAADPRANAGDPVPAMMGRNHAATGAPGASR</sequence>
<evidence type="ECO:0008006" key="5">
    <source>
        <dbReference type="Google" id="ProtNLM"/>
    </source>
</evidence>
<evidence type="ECO:0000256" key="2">
    <source>
        <dbReference type="SAM" id="Phobius"/>
    </source>
</evidence>
<keyword evidence="4" id="KW-1185">Reference proteome</keyword>
<feature type="compositionally biased region" description="Low complexity" evidence="1">
    <location>
        <begin position="50"/>
        <end position="64"/>
    </location>
</feature>
<dbReference type="Proteomes" id="UP001606301">
    <property type="component" value="Unassembled WGS sequence"/>
</dbReference>
<evidence type="ECO:0000256" key="1">
    <source>
        <dbReference type="SAM" id="MobiDB-lite"/>
    </source>
</evidence>
<protein>
    <recommendedName>
        <fullName evidence="5">Nitrogen fixation protein FixH</fullName>
    </recommendedName>
</protein>
<dbReference type="EMBL" id="JBIGHW010000001">
    <property type="protein sequence ID" value="MFG6439212.1"/>
    <property type="molecule type" value="Genomic_DNA"/>
</dbReference>